<dbReference type="InterPro" id="IPR012340">
    <property type="entry name" value="NA-bd_OB-fold"/>
</dbReference>
<gene>
    <name evidence="5" type="ORF">BATDEDRAFT_88821</name>
</gene>
<evidence type="ECO:0000256" key="2">
    <source>
        <dbReference type="ARBA" id="ARBA00022490"/>
    </source>
</evidence>
<keyword evidence="3" id="KW-0271">Exosome</keyword>
<dbReference type="InterPro" id="IPR025721">
    <property type="entry name" value="Exosome_cplx_N_dom"/>
</dbReference>
<dbReference type="SMART" id="SM00316">
    <property type="entry name" value="S1"/>
    <property type="match status" value="1"/>
</dbReference>
<dbReference type="InParanoid" id="F4P3N9"/>
<keyword evidence="2" id="KW-0963">Cytoplasm</keyword>
<sequence>MTTVLPGQRLGLAADTNASTGTYIKDGFVYASVMGNKHITPSIDPLNTKPSLSVFKDKQANSGVPEIGSLIIGKVTRINPRFASVNIMVISSTPCSEVFQGIIRVQDVRATEKDKVQIYRSFRPGDIVRAKVLSLGDARSYHLSTAQNELGVVFAQSLAGCTMVPISWEEMVCPKTKVTEYRKCAKPTE</sequence>
<dbReference type="Pfam" id="PF10447">
    <property type="entry name" value="EXOSC1"/>
    <property type="match status" value="1"/>
</dbReference>
<dbReference type="FunFam" id="2.40.50.140:FF:000223">
    <property type="entry name" value="Chromosome 1, whole genome shotgun sequence"/>
    <property type="match status" value="1"/>
</dbReference>
<dbReference type="HOGENOM" id="CLU_067135_3_0_1"/>
<reference evidence="5 6" key="1">
    <citation type="submission" date="2009-12" db="EMBL/GenBank/DDBJ databases">
        <title>The draft genome of Batrachochytrium dendrobatidis.</title>
        <authorList>
            <consortium name="US DOE Joint Genome Institute (JGI-PGF)"/>
            <person name="Kuo A."/>
            <person name="Salamov A."/>
            <person name="Schmutz J."/>
            <person name="Lucas S."/>
            <person name="Pitluck S."/>
            <person name="Rosenblum E."/>
            <person name="Stajich J."/>
            <person name="Eisen M."/>
            <person name="Grigoriev I.V."/>
        </authorList>
    </citation>
    <scope>NUCLEOTIDE SEQUENCE [LARGE SCALE GENOMIC DNA]</scope>
    <source>
        <strain evidence="6">JAM81 / FGSC 10211</strain>
    </source>
</reference>
<dbReference type="GO" id="GO:0006396">
    <property type="term" value="P:RNA processing"/>
    <property type="evidence" value="ECO:0007669"/>
    <property type="project" value="InterPro"/>
</dbReference>
<comment type="subcellular location">
    <subcellularLocation>
        <location evidence="1">Nucleus</location>
        <location evidence="1">Nucleolus</location>
    </subcellularLocation>
</comment>
<dbReference type="GO" id="GO:0003723">
    <property type="term" value="F:RNA binding"/>
    <property type="evidence" value="ECO:0007669"/>
    <property type="project" value="InterPro"/>
</dbReference>
<evidence type="ECO:0000259" key="4">
    <source>
        <dbReference type="PROSITE" id="PS50126"/>
    </source>
</evidence>
<dbReference type="RefSeq" id="XP_006679265.1">
    <property type="nucleotide sequence ID" value="XM_006679202.1"/>
</dbReference>
<dbReference type="OMA" id="PMVPVGW"/>
<dbReference type="Pfam" id="PF14382">
    <property type="entry name" value="ECR1_N"/>
    <property type="match status" value="1"/>
</dbReference>
<dbReference type="AlphaFoldDB" id="F4P3N9"/>
<feature type="domain" description="S1 motif" evidence="4">
    <location>
        <begin position="68"/>
        <end position="146"/>
    </location>
</feature>
<dbReference type="InterPro" id="IPR003029">
    <property type="entry name" value="S1_domain"/>
</dbReference>
<evidence type="ECO:0000313" key="6">
    <source>
        <dbReference type="Proteomes" id="UP000007241"/>
    </source>
</evidence>
<dbReference type="PANTHER" id="PTHR12686">
    <property type="entry name" value="3'-5' EXORIBONUCLEASE CSL4-RELATED"/>
    <property type="match status" value="1"/>
</dbReference>
<dbReference type="SUPFAM" id="SSF110324">
    <property type="entry name" value="Ribosomal L27 protein-like"/>
    <property type="match status" value="1"/>
</dbReference>
<evidence type="ECO:0000313" key="5">
    <source>
        <dbReference type="EMBL" id="EGF80373.1"/>
    </source>
</evidence>
<evidence type="ECO:0000256" key="3">
    <source>
        <dbReference type="ARBA" id="ARBA00022835"/>
    </source>
</evidence>
<dbReference type="PANTHER" id="PTHR12686:SF8">
    <property type="entry name" value="EXOSOME COMPLEX COMPONENT CSL4"/>
    <property type="match status" value="1"/>
</dbReference>
<dbReference type="GO" id="GO:0005737">
    <property type="term" value="C:cytoplasm"/>
    <property type="evidence" value="ECO:0000318"/>
    <property type="project" value="GO_Central"/>
</dbReference>
<dbReference type="FunCoup" id="F4P3N9">
    <property type="interactions" value="634"/>
</dbReference>
<organism evidence="5 6">
    <name type="scientific">Batrachochytrium dendrobatidis (strain JAM81 / FGSC 10211)</name>
    <name type="common">Frog chytrid fungus</name>
    <dbReference type="NCBI Taxonomy" id="684364"/>
    <lineage>
        <taxon>Eukaryota</taxon>
        <taxon>Fungi</taxon>
        <taxon>Fungi incertae sedis</taxon>
        <taxon>Chytridiomycota</taxon>
        <taxon>Chytridiomycota incertae sedis</taxon>
        <taxon>Chytridiomycetes</taxon>
        <taxon>Rhizophydiales</taxon>
        <taxon>Rhizophydiales incertae sedis</taxon>
        <taxon>Batrachochytrium</taxon>
    </lineage>
</organism>
<dbReference type="Proteomes" id="UP000007241">
    <property type="component" value="Unassembled WGS sequence"/>
</dbReference>
<dbReference type="GO" id="GO:0005730">
    <property type="term" value="C:nucleolus"/>
    <property type="evidence" value="ECO:0007669"/>
    <property type="project" value="UniProtKB-SubCell"/>
</dbReference>
<dbReference type="Gene3D" id="2.40.50.100">
    <property type="match status" value="1"/>
</dbReference>
<dbReference type="SUPFAM" id="SSF50249">
    <property type="entry name" value="Nucleic acid-binding proteins"/>
    <property type="match status" value="1"/>
</dbReference>
<dbReference type="Gene3D" id="2.40.50.140">
    <property type="entry name" value="Nucleic acid-binding proteins"/>
    <property type="match status" value="1"/>
</dbReference>
<protein>
    <recommendedName>
        <fullName evidence="4">S1 motif domain-containing protein</fullName>
    </recommendedName>
</protein>
<dbReference type="EMBL" id="GL882884">
    <property type="protein sequence ID" value="EGF80373.1"/>
    <property type="molecule type" value="Genomic_DNA"/>
</dbReference>
<accession>F4P3N9</accession>
<proteinExistence type="predicted"/>
<name>F4P3N9_BATDJ</name>
<dbReference type="PROSITE" id="PS50126">
    <property type="entry name" value="S1"/>
    <property type="match status" value="1"/>
</dbReference>
<dbReference type="OrthoDB" id="440760at2759"/>
<evidence type="ECO:0000256" key="1">
    <source>
        <dbReference type="ARBA" id="ARBA00004604"/>
    </source>
</evidence>
<dbReference type="CDD" id="cd05791">
    <property type="entry name" value="S1_CSL4"/>
    <property type="match status" value="1"/>
</dbReference>
<dbReference type="GO" id="GO:0000176">
    <property type="term" value="C:nuclear exosome (RNase complex)"/>
    <property type="evidence" value="ECO:0000318"/>
    <property type="project" value="GO_Central"/>
</dbReference>
<dbReference type="InterPro" id="IPR019495">
    <property type="entry name" value="EXOSC1_C"/>
</dbReference>
<dbReference type="InterPro" id="IPR039771">
    <property type="entry name" value="Csl4"/>
</dbReference>
<dbReference type="GeneID" id="18243283"/>
<dbReference type="STRING" id="684364.F4P3N9"/>
<keyword evidence="6" id="KW-1185">Reference proteome</keyword>